<evidence type="ECO:0000313" key="2">
    <source>
        <dbReference type="Proteomes" id="UP000465601"/>
    </source>
</evidence>
<dbReference type="AlphaFoldDB" id="A0A833HMB5"/>
<dbReference type="EMBL" id="WBZB01000042">
    <property type="protein sequence ID" value="KAB3527443.1"/>
    <property type="molecule type" value="Genomic_DNA"/>
</dbReference>
<evidence type="ECO:0000313" key="1">
    <source>
        <dbReference type="EMBL" id="KAB3527443.1"/>
    </source>
</evidence>
<name>A0A833HMB5_9FIRM</name>
<dbReference type="Gene3D" id="3.40.50.300">
    <property type="entry name" value="P-loop containing nucleotide triphosphate hydrolases"/>
    <property type="match status" value="1"/>
</dbReference>
<organism evidence="1 2">
    <name type="scientific">Alkaliphilus serpentinus</name>
    <dbReference type="NCBI Taxonomy" id="1482731"/>
    <lineage>
        <taxon>Bacteria</taxon>
        <taxon>Bacillati</taxon>
        <taxon>Bacillota</taxon>
        <taxon>Clostridia</taxon>
        <taxon>Peptostreptococcales</taxon>
        <taxon>Natronincolaceae</taxon>
        <taxon>Alkaliphilus</taxon>
    </lineage>
</organism>
<reference evidence="1 2" key="1">
    <citation type="submission" date="2019-10" db="EMBL/GenBank/DDBJ databases">
        <title>Alkaliphilus serpentinus sp. nov. and Alkaliphilus pronyensis sp. nov., two novel anaerobic alkaliphilic species isolated from the serpentinized-hosted hydrothermal field of the Prony Bay (New Caledonia).</title>
        <authorList>
            <person name="Postec A."/>
        </authorList>
    </citation>
    <scope>NUCLEOTIDE SEQUENCE [LARGE SCALE GENOMIC DNA]</scope>
    <source>
        <strain evidence="1 2">LacT</strain>
    </source>
</reference>
<accession>A0A833HMB5</accession>
<dbReference type="SUPFAM" id="SSF52540">
    <property type="entry name" value="P-loop containing nucleoside triphosphate hydrolases"/>
    <property type="match status" value="1"/>
</dbReference>
<evidence type="ECO:0008006" key="3">
    <source>
        <dbReference type="Google" id="ProtNLM"/>
    </source>
</evidence>
<protein>
    <recommendedName>
        <fullName evidence="3">Shikimate kinase</fullName>
    </recommendedName>
</protein>
<sequence>MQKNTQSRVFESGYVNMIIMLFGISNVGKTVTGEKLAEKLNYTFIDMDKEIKKRFQMSLEEFMQKNPYALERSKVKGKVLKDLIEEHKDNVVIAVSPIWYARNFNYLLDLERVMAIELQDSKENIFKRLVFSDKDDNVFKDDEYKEQHKDYYIKEIHEDIVYARRVFKKIKNKCFINNRSVDQIVDELMIIIQNKSMERT</sequence>
<gene>
    <name evidence="1" type="ORF">F8153_12105</name>
</gene>
<comment type="caution">
    <text evidence="1">The sequence shown here is derived from an EMBL/GenBank/DDBJ whole genome shotgun (WGS) entry which is preliminary data.</text>
</comment>
<proteinExistence type="predicted"/>
<dbReference type="InterPro" id="IPR031322">
    <property type="entry name" value="Shikimate/glucono_kinase"/>
</dbReference>
<keyword evidence="2" id="KW-1185">Reference proteome</keyword>
<dbReference type="RefSeq" id="WP_192929795.1">
    <property type="nucleotide sequence ID" value="NZ_WBZB01000042.1"/>
</dbReference>
<dbReference type="Pfam" id="PF01202">
    <property type="entry name" value="SKI"/>
    <property type="match status" value="1"/>
</dbReference>
<dbReference type="Proteomes" id="UP000465601">
    <property type="component" value="Unassembled WGS sequence"/>
</dbReference>
<dbReference type="InterPro" id="IPR027417">
    <property type="entry name" value="P-loop_NTPase"/>
</dbReference>